<comment type="caution">
    <text evidence="1">The sequence shown here is derived from an EMBL/GenBank/DDBJ whole genome shotgun (WGS) entry which is preliminary data.</text>
</comment>
<dbReference type="RefSeq" id="WP_379790955.1">
    <property type="nucleotide sequence ID" value="NZ_JBHSQB010000004.1"/>
</dbReference>
<gene>
    <name evidence="1" type="ORF">ACFPVY_05525</name>
</gene>
<reference evidence="2" key="1">
    <citation type="journal article" date="2019" name="Int. J. Syst. Evol. Microbiol.">
        <title>The Global Catalogue of Microorganisms (GCM) 10K type strain sequencing project: providing services to taxonomists for standard genome sequencing and annotation.</title>
        <authorList>
            <consortium name="The Broad Institute Genomics Platform"/>
            <consortium name="The Broad Institute Genome Sequencing Center for Infectious Disease"/>
            <person name="Wu L."/>
            <person name="Ma J."/>
        </authorList>
    </citation>
    <scope>NUCLEOTIDE SEQUENCE [LARGE SCALE GENOMIC DNA]</scope>
    <source>
        <strain evidence="2">CCUG 49679</strain>
    </source>
</reference>
<evidence type="ECO:0000313" key="2">
    <source>
        <dbReference type="Proteomes" id="UP001596287"/>
    </source>
</evidence>
<name>A0ABW1PKH7_9FLAO</name>
<evidence type="ECO:0000313" key="1">
    <source>
        <dbReference type="EMBL" id="MFC6096099.1"/>
    </source>
</evidence>
<proteinExistence type="predicted"/>
<dbReference type="EMBL" id="JBHSQB010000004">
    <property type="protein sequence ID" value="MFC6096099.1"/>
    <property type="molecule type" value="Genomic_DNA"/>
</dbReference>
<protein>
    <submittedName>
        <fullName evidence="1">Uncharacterized protein</fullName>
    </submittedName>
</protein>
<accession>A0ABW1PKH7</accession>
<dbReference type="Proteomes" id="UP001596287">
    <property type="component" value="Unassembled WGS sequence"/>
</dbReference>
<sequence>MEDLMNRFPELKVNQKSGSKFELVKSVKDFKSDFEIQLYSESDSIDNKQQIIVLINSEEECSSIPFFGNKYKDYWEFSFDKPIENVNKINSTFTRELNNALKIFPITDNPKNCNFEVVEEMLQSLLVCQKIEEKDSLSVVKTLNLNSDIPNEQRESAFSRIRKNYEKMKKDWHPKDFFSNYNCYYDERRGRIYQINYDEDCKNYRITTYRQDFGFTAVSM</sequence>
<keyword evidence="2" id="KW-1185">Reference proteome</keyword>
<organism evidence="1 2">
    <name type="scientific">Flavobacterium qiangtangense</name>
    <dbReference type="NCBI Taxonomy" id="1442595"/>
    <lineage>
        <taxon>Bacteria</taxon>
        <taxon>Pseudomonadati</taxon>
        <taxon>Bacteroidota</taxon>
        <taxon>Flavobacteriia</taxon>
        <taxon>Flavobacteriales</taxon>
        <taxon>Flavobacteriaceae</taxon>
        <taxon>Flavobacterium</taxon>
    </lineage>
</organism>